<organism evidence="2 3">
    <name type="scientific">Aaosphaeria arxii CBS 175.79</name>
    <dbReference type="NCBI Taxonomy" id="1450172"/>
    <lineage>
        <taxon>Eukaryota</taxon>
        <taxon>Fungi</taxon>
        <taxon>Dikarya</taxon>
        <taxon>Ascomycota</taxon>
        <taxon>Pezizomycotina</taxon>
        <taxon>Dothideomycetes</taxon>
        <taxon>Pleosporomycetidae</taxon>
        <taxon>Pleosporales</taxon>
        <taxon>Pleosporales incertae sedis</taxon>
        <taxon>Aaosphaeria</taxon>
    </lineage>
</organism>
<keyword evidence="1" id="KW-1133">Transmembrane helix</keyword>
<reference evidence="2" key="1">
    <citation type="journal article" date="2020" name="Stud. Mycol.">
        <title>101 Dothideomycetes genomes: a test case for predicting lifestyles and emergence of pathogens.</title>
        <authorList>
            <person name="Haridas S."/>
            <person name="Albert R."/>
            <person name="Binder M."/>
            <person name="Bloem J."/>
            <person name="Labutti K."/>
            <person name="Salamov A."/>
            <person name="Andreopoulos B."/>
            <person name="Baker S."/>
            <person name="Barry K."/>
            <person name="Bills G."/>
            <person name="Bluhm B."/>
            <person name="Cannon C."/>
            <person name="Castanera R."/>
            <person name="Culley D."/>
            <person name="Daum C."/>
            <person name="Ezra D."/>
            <person name="Gonzalez J."/>
            <person name="Henrissat B."/>
            <person name="Kuo A."/>
            <person name="Liang C."/>
            <person name="Lipzen A."/>
            <person name="Lutzoni F."/>
            <person name="Magnuson J."/>
            <person name="Mondo S."/>
            <person name="Nolan M."/>
            <person name="Ohm R."/>
            <person name="Pangilinan J."/>
            <person name="Park H.-J."/>
            <person name="Ramirez L."/>
            <person name="Alfaro M."/>
            <person name="Sun H."/>
            <person name="Tritt A."/>
            <person name="Yoshinaga Y."/>
            <person name="Zwiers L.-H."/>
            <person name="Turgeon B."/>
            <person name="Goodwin S."/>
            <person name="Spatafora J."/>
            <person name="Crous P."/>
            <person name="Grigoriev I."/>
        </authorList>
    </citation>
    <scope>NUCLEOTIDE SEQUENCE</scope>
    <source>
        <strain evidence="2">CBS 175.79</strain>
    </source>
</reference>
<accession>A0A6A5XIT5</accession>
<protein>
    <submittedName>
        <fullName evidence="2">Uncharacterized protein</fullName>
    </submittedName>
</protein>
<proteinExistence type="predicted"/>
<sequence length="174" mass="19907">MDSWGQEQDEGAAPNRGHEQYSTVGNWVVQLVPSMRTAAQSPLCVAHTQLMNCVHSECKRTALERWWPKMSNTRNMDSKQHSASDEPTSVILMLGVRHLDLRLIQFLELYSVISVVAYRDKNAYRVLAKAEQILNRMIAYFVVLWYSVGMIVQVQKRKVNGTHLALVYGVQRDT</sequence>
<keyword evidence="1" id="KW-0812">Transmembrane</keyword>
<evidence type="ECO:0000256" key="1">
    <source>
        <dbReference type="SAM" id="Phobius"/>
    </source>
</evidence>
<keyword evidence="1" id="KW-0472">Membrane</keyword>
<dbReference type="Proteomes" id="UP000799778">
    <property type="component" value="Unassembled WGS sequence"/>
</dbReference>
<evidence type="ECO:0000313" key="2">
    <source>
        <dbReference type="EMBL" id="KAF2013195.1"/>
    </source>
</evidence>
<dbReference type="GeneID" id="54283415"/>
<dbReference type="EMBL" id="ML978071">
    <property type="protein sequence ID" value="KAF2013195.1"/>
    <property type="molecule type" value="Genomic_DNA"/>
</dbReference>
<gene>
    <name evidence="2" type="ORF">BU24DRAFT_410965</name>
</gene>
<evidence type="ECO:0000313" key="3">
    <source>
        <dbReference type="Proteomes" id="UP000799778"/>
    </source>
</evidence>
<keyword evidence="3" id="KW-1185">Reference proteome</keyword>
<dbReference type="AlphaFoldDB" id="A0A6A5XIT5"/>
<dbReference type="RefSeq" id="XP_033381534.1">
    <property type="nucleotide sequence ID" value="XM_033526018.1"/>
</dbReference>
<name>A0A6A5XIT5_9PLEO</name>
<feature type="transmembrane region" description="Helical" evidence="1">
    <location>
        <begin position="137"/>
        <end position="154"/>
    </location>
</feature>